<dbReference type="RefSeq" id="XP_013400613.1">
    <property type="nucleotide sequence ID" value="XM_013545159.2"/>
</dbReference>
<evidence type="ECO:0000259" key="13">
    <source>
        <dbReference type="PROSITE" id="PS50221"/>
    </source>
</evidence>
<feature type="transmembrane region" description="Helical" evidence="11">
    <location>
        <begin position="1601"/>
        <end position="1626"/>
    </location>
</feature>
<dbReference type="GO" id="GO:0004930">
    <property type="term" value="F:G protein-coupled receptor activity"/>
    <property type="evidence" value="ECO:0007669"/>
    <property type="project" value="InterPro"/>
</dbReference>
<dbReference type="InterPro" id="IPR000203">
    <property type="entry name" value="GPS"/>
</dbReference>
<evidence type="ECO:0000256" key="7">
    <source>
        <dbReference type="ARBA" id="ARBA00023136"/>
    </source>
</evidence>
<comment type="subcellular location">
    <subcellularLocation>
        <location evidence="2">Cell membrane</location>
    </subcellularLocation>
    <subcellularLocation>
        <location evidence="1">Membrane</location>
        <topology evidence="1">Multi-pass membrane protein</topology>
    </subcellularLocation>
</comment>
<feature type="transmembrane region" description="Helical" evidence="11">
    <location>
        <begin position="1632"/>
        <end position="1651"/>
    </location>
</feature>
<dbReference type="InterPro" id="IPR000832">
    <property type="entry name" value="GPCR_2_secretin-like"/>
</dbReference>
<dbReference type="InterPro" id="IPR001304">
    <property type="entry name" value="C-type_lectin-like"/>
</dbReference>
<dbReference type="InterPro" id="IPR057244">
    <property type="entry name" value="GAIN_B"/>
</dbReference>
<dbReference type="RefSeq" id="XP_013400609.1">
    <property type="nucleotide sequence ID" value="XM_013545155.1"/>
</dbReference>
<feature type="domain" description="C-type lectin" evidence="12">
    <location>
        <begin position="459"/>
        <end position="598"/>
    </location>
</feature>
<keyword evidence="9" id="KW-0325">Glycoprotein</keyword>
<dbReference type="SUPFAM" id="SSF81321">
    <property type="entry name" value="Family A G protein-coupled receptor-like"/>
    <property type="match status" value="1"/>
</dbReference>
<dbReference type="PROSITE" id="PS50041">
    <property type="entry name" value="C_TYPE_LECTIN_2"/>
    <property type="match status" value="1"/>
</dbReference>
<dbReference type="Gene3D" id="1.20.1070.10">
    <property type="entry name" value="Rhodopsin 7-helix transmembrane proteins"/>
    <property type="match status" value="1"/>
</dbReference>
<dbReference type="SMART" id="SM00303">
    <property type="entry name" value="GPS"/>
    <property type="match status" value="1"/>
</dbReference>
<dbReference type="InterPro" id="IPR000742">
    <property type="entry name" value="EGF"/>
</dbReference>
<feature type="transmembrane region" description="Helical" evidence="11">
    <location>
        <begin position="1449"/>
        <end position="1466"/>
    </location>
</feature>
<evidence type="ECO:0000313" key="15">
    <source>
        <dbReference type="Proteomes" id="UP000085678"/>
    </source>
</evidence>
<dbReference type="Proteomes" id="UP000085678">
    <property type="component" value="Unplaced"/>
</dbReference>
<evidence type="ECO:0000256" key="10">
    <source>
        <dbReference type="SAM" id="MobiDB-lite"/>
    </source>
</evidence>
<dbReference type="RefSeq" id="XP_013400616.1">
    <property type="nucleotide sequence ID" value="XM_013545162.2"/>
</dbReference>
<dbReference type="GO" id="GO:0005886">
    <property type="term" value="C:plasma membrane"/>
    <property type="evidence" value="ECO:0007669"/>
    <property type="project" value="UniProtKB-SubCell"/>
</dbReference>
<dbReference type="PROSITE" id="PS50221">
    <property type="entry name" value="GAIN_B"/>
    <property type="match status" value="1"/>
</dbReference>
<dbReference type="InterPro" id="IPR016186">
    <property type="entry name" value="C-type_lectin-like/link_sf"/>
</dbReference>
<dbReference type="Pfam" id="PF01825">
    <property type="entry name" value="GPS"/>
    <property type="match status" value="1"/>
</dbReference>
<dbReference type="RefSeq" id="XP_013400611.1">
    <property type="nucleotide sequence ID" value="XM_013545157.1"/>
</dbReference>
<keyword evidence="4" id="KW-1003">Cell membrane</keyword>
<keyword evidence="7 11" id="KW-0472">Membrane</keyword>
<feature type="transmembrane region" description="Helical" evidence="11">
    <location>
        <begin position="1516"/>
        <end position="1538"/>
    </location>
</feature>
<evidence type="ECO:0000256" key="4">
    <source>
        <dbReference type="ARBA" id="ARBA00022475"/>
    </source>
</evidence>
<dbReference type="SMART" id="SM00181">
    <property type="entry name" value="EGF"/>
    <property type="match status" value="5"/>
</dbReference>
<dbReference type="PROSITE" id="PS51257">
    <property type="entry name" value="PROKAR_LIPOPROTEIN"/>
    <property type="match status" value="1"/>
</dbReference>
<feature type="transmembrane region" description="Helical" evidence="11">
    <location>
        <begin position="7"/>
        <end position="25"/>
    </location>
</feature>
<evidence type="ECO:0000313" key="20">
    <source>
        <dbReference type="RefSeq" id="XP_013400614.1"/>
    </source>
</evidence>
<evidence type="ECO:0000256" key="5">
    <source>
        <dbReference type="ARBA" id="ARBA00022692"/>
    </source>
</evidence>
<feature type="compositionally biased region" description="Low complexity" evidence="10">
    <location>
        <begin position="1684"/>
        <end position="1718"/>
    </location>
</feature>
<dbReference type="PANTHER" id="PTHR47767:SF1">
    <property type="entry name" value="ADHESION G PROTEIN-COUPLED RECEPTOR G7"/>
    <property type="match status" value="1"/>
</dbReference>
<dbReference type="CDD" id="cd00037">
    <property type="entry name" value="CLECT"/>
    <property type="match status" value="1"/>
</dbReference>
<evidence type="ECO:0000313" key="17">
    <source>
        <dbReference type="RefSeq" id="XP_013400611.1"/>
    </source>
</evidence>
<dbReference type="InterPro" id="IPR053066">
    <property type="entry name" value="ADGR_G7"/>
</dbReference>
<dbReference type="InterPro" id="IPR017981">
    <property type="entry name" value="GPCR_2-like_7TM"/>
</dbReference>
<sequence>MTGDRSLSVVMMILELCIILLYIGGGCSQSGSSPDDVAGSGGGLGGSYMTECNATSQCTDKDTNTYCYRGRCQCNSGYTPESNNQPPICVPYFNAECNEESDCIPQLTAMLCGNAGRCVCQQGLKYDTGSKMCKYGYGQTCSWNEDCSNQNLACKDTDQDGKADQCQCAPGYSYYNNKCIRVLGGNCNTLTILREICPGVISGECSSTGDVSLCQCRQGEAFDPVSGRCIQPAVGQKCTGSGDCTSDSHSVCDTSAQVCVCQPGFMKSATSPFICIAVVNSTCSSTCPTGSNTLCTSGRCLCEQGYFHNETTHTCQLVYGYPCRYNTAVCQRSGDSNAYCRYNFTARNSFCDCVSSYFYNNVTNLCDPVVGSSCSDDQQCKDRYRNINTISCQDSTGDGTVDTCLCKEGYFRYYETNRCERIMPRTACRDGFFKYSRSMTPQKRKKRVAEDVVNIGNNDQGTCIMVNSNPLIWPQAVLKCREHFSNMLSLSDLTWPDPYMFANVLMGVRNDIDGIRDKRFWTGMRLTSEPTREKFIWEGQFPHPVNYTYHRIWQWGQNQPLPLHGRCGVGTVLQYGFRFPLINVTTQKCDTELPSVCANTAVQAELLEGFGCPDGWKGSHVLDKCFKFVATPSTYRRASRECTSSGGRLYIPTSQFEREFVFAEFMLKEVQYARVGVQCANSTGSCNMANGQRKNIADLFATIGLSRNEDYFNEEEYVLPTVSERPDTFCLAFRQSVSLGEGPSSSVSYYESECENQLPYICEMDSQIPESKVSISLPVYNKTSQTLSYNLYGFDEGTPVTFIKDGLVNLNKKVVIANSTVVYPLEFSQQQQQESSWPLAIGDHQGYYSIRVWGKKPYAAYNSRKYLVRDENIYTITGTLKALKLGGSPRQYTEPLLFVAGEYSNAGSAVAQMYTTIQNIGRGVSTAWRLAGTRYQANVDMKLTGLREEEEGYVSTGGLLADFRAYITLNRASESAVSALRQARQVSPITVEIEDNKVVQKLESALSDVVEQYGFIGSSVVLRSTKSCPKEVVLMPSGVRVTFPVTDIGEVAVSTQRCLDESGIPLGTRPCQGNFTYGADWGVVTLNCQVKVSSLTPKLGLLANINTTADNVVEIVSNAANLTEENGTELTSTDIIYTSQIIDAVSEVENVTDEIGVDLLRTVNNVLRSGRRNIAVAQRFDNSSSRITGALERFARKFKLRGRKKKRFVRPNVAIEIWDVDPNDPVIGLQSRMGQGNGELNNNDLSTIYGANTSGIDYSETDAAIILPKEIFDRDSKTSRVTFTVYQESSFFLSQQELNSSVQFDSIHTSNSRVVAAAVGGKQIKGLQQPVVTVYKPLKNFSDSYQFNNTVCEFWDFSLNGGFGGWSSDGCTYQGMKNGRYVCHCDHLTNFAVLVDLYGQENGISQENKLALSIITIIGLSLSIAGLSMVILTFICFKKLRQGRTQQTLFNLALAILCSNIIFLAGINQTQSYAGCIAVAVLLHYFILASFMWMLVEAILQYLDFVKVLGTYISKFILKAAIPAWLIPAIACAVVLGIDVDLYKGGEEYCWMKTTAFYYSFLIPVGTIILANTIIFILVIKGLTCDRPKNIRTNQSKHKVAMVHLRAGICCFVVLGLTWVFGFFAIADARLVFQYLFCIFNAIQGFLIFIFHNIREPRVREAWQRLCCKKQHRREKYEKANMVSSSNNTNSNGDGSSTPRRSSNANTTSTGYTTDSSGYTELQYKNHAYNGGN</sequence>
<feature type="transmembrane region" description="Helical" evidence="11">
    <location>
        <begin position="1410"/>
        <end position="1437"/>
    </location>
</feature>
<evidence type="ECO:0000259" key="14">
    <source>
        <dbReference type="PROSITE" id="PS50261"/>
    </source>
</evidence>
<dbReference type="CDD" id="cd15040">
    <property type="entry name" value="7tmB2_Adhesion"/>
    <property type="match status" value="1"/>
</dbReference>
<evidence type="ECO:0000313" key="19">
    <source>
        <dbReference type="RefSeq" id="XP_013400613.1"/>
    </source>
</evidence>
<evidence type="ECO:0000313" key="18">
    <source>
        <dbReference type="RefSeq" id="XP_013400612.1"/>
    </source>
</evidence>
<dbReference type="OrthoDB" id="10037534at2759"/>
<accession>A0A1S3ISV9</accession>
<evidence type="ECO:0000313" key="21">
    <source>
        <dbReference type="RefSeq" id="XP_013400616.1"/>
    </source>
</evidence>
<evidence type="ECO:0000256" key="1">
    <source>
        <dbReference type="ARBA" id="ARBA00004141"/>
    </source>
</evidence>
<evidence type="ECO:0000256" key="11">
    <source>
        <dbReference type="SAM" id="Phobius"/>
    </source>
</evidence>
<evidence type="ECO:0000256" key="3">
    <source>
        <dbReference type="ARBA" id="ARBA00007343"/>
    </source>
</evidence>
<dbReference type="PROSITE" id="PS50261">
    <property type="entry name" value="G_PROTEIN_RECEP_F2_4"/>
    <property type="match status" value="1"/>
</dbReference>
<proteinExistence type="inferred from homology"/>
<dbReference type="InterPro" id="IPR016187">
    <property type="entry name" value="CTDL_fold"/>
</dbReference>
<feature type="domain" description="G-protein coupled receptors family 2 profile 2" evidence="14">
    <location>
        <begin position="1412"/>
        <end position="1656"/>
    </location>
</feature>
<dbReference type="RefSeq" id="XP_013400612.1">
    <property type="nucleotide sequence ID" value="XM_013545158.1"/>
</dbReference>
<feature type="domain" description="GAIN-B" evidence="13">
    <location>
        <begin position="1241"/>
        <end position="1401"/>
    </location>
</feature>
<reference evidence="16 17" key="1">
    <citation type="submission" date="2025-04" db="UniProtKB">
        <authorList>
            <consortium name="RefSeq"/>
        </authorList>
    </citation>
    <scope>IDENTIFICATION</scope>
    <source>
        <tissue evidence="16 17">Gonads</tissue>
    </source>
</reference>
<dbReference type="PROSITE" id="PS01186">
    <property type="entry name" value="EGF_2"/>
    <property type="match status" value="1"/>
</dbReference>
<dbReference type="RefSeq" id="XP_013400614.1">
    <property type="nucleotide sequence ID" value="XM_013545160.1"/>
</dbReference>
<protein>
    <submittedName>
        <fullName evidence="16 17">Uncharacterized protein LOC106166554 isoform X1</fullName>
    </submittedName>
</protein>
<dbReference type="Gene3D" id="3.10.100.10">
    <property type="entry name" value="Mannose-Binding Protein A, subunit A"/>
    <property type="match status" value="2"/>
</dbReference>
<feature type="transmembrane region" description="Helical" evidence="11">
    <location>
        <begin position="1558"/>
        <end position="1580"/>
    </location>
</feature>
<evidence type="ECO:0000313" key="16">
    <source>
        <dbReference type="RefSeq" id="XP_013400609.1"/>
    </source>
</evidence>
<dbReference type="InterPro" id="IPR046338">
    <property type="entry name" value="GAIN_dom_sf"/>
</dbReference>
<organism evidence="15 20">
    <name type="scientific">Lingula anatina</name>
    <name type="common">Brachiopod</name>
    <name type="synonym">Lingula unguis</name>
    <dbReference type="NCBI Taxonomy" id="7574"/>
    <lineage>
        <taxon>Eukaryota</taxon>
        <taxon>Metazoa</taxon>
        <taxon>Spiralia</taxon>
        <taxon>Lophotrochozoa</taxon>
        <taxon>Brachiopoda</taxon>
        <taxon>Linguliformea</taxon>
        <taxon>Lingulata</taxon>
        <taxon>Lingulida</taxon>
        <taxon>Linguloidea</taxon>
        <taxon>Lingulidae</taxon>
        <taxon>Lingula</taxon>
    </lineage>
</organism>
<dbReference type="PRINTS" id="PR00249">
    <property type="entry name" value="GPCRSECRETIN"/>
</dbReference>
<dbReference type="PANTHER" id="PTHR47767">
    <property type="entry name" value="ADHESION G PROTEIN-COUPLED RECEPTOR G7"/>
    <property type="match status" value="1"/>
</dbReference>
<keyword evidence="15" id="KW-1185">Reference proteome</keyword>
<name>A0A1S3ISV9_LINAN</name>
<evidence type="ECO:0000259" key="12">
    <source>
        <dbReference type="PROSITE" id="PS50041"/>
    </source>
</evidence>
<feature type="transmembrane region" description="Helical" evidence="11">
    <location>
        <begin position="1472"/>
        <end position="1496"/>
    </location>
</feature>
<feature type="region of interest" description="Disordered" evidence="10">
    <location>
        <begin position="1677"/>
        <end position="1718"/>
    </location>
</feature>
<comment type="similarity">
    <text evidence="3">Belongs to the G-protein coupled receptor 2 family. Adhesion G-protein coupled receptor (ADGR) subfamily.</text>
</comment>
<dbReference type="KEGG" id="lak:106166554"/>
<dbReference type="SMART" id="SM00034">
    <property type="entry name" value="CLECT"/>
    <property type="match status" value="2"/>
</dbReference>
<evidence type="ECO:0000256" key="8">
    <source>
        <dbReference type="ARBA" id="ARBA00023157"/>
    </source>
</evidence>
<dbReference type="GeneID" id="106166554"/>
<dbReference type="Pfam" id="PF00002">
    <property type="entry name" value="7tm_2"/>
    <property type="match status" value="1"/>
</dbReference>
<evidence type="ECO:0000256" key="6">
    <source>
        <dbReference type="ARBA" id="ARBA00022989"/>
    </source>
</evidence>
<keyword evidence="8" id="KW-1015">Disulfide bond</keyword>
<dbReference type="Gene3D" id="2.60.220.50">
    <property type="match status" value="1"/>
</dbReference>
<keyword evidence="6 11" id="KW-1133">Transmembrane helix</keyword>
<gene>
    <name evidence="16 17 18 19 20 21" type="primary">LOC106166554</name>
</gene>
<evidence type="ECO:0000256" key="9">
    <source>
        <dbReference type="ARBA" id="ARBA00023180"/>
    </source>
</evidence>
<dbReference type="SUPFAM" id="SSF56436">
    <property type="entry name" value="C-type lectin-like"/>
    <property type="match status" value="2"/>
</dbReference>
<dbReference type="GO" id="GO:0007166">
    <property type="term" value="P:cell surface receptor signaling pathway"/>
    <property type="evidence" value="ECO:0007669"/>
    <property type="project" value="InterPro"/>
</dbReference>
<evidence type="ECO:0000256" key="2">
    <source>
        <dbReference type="ARBA" id="ARBA00004236"/>
    </source>
</evidence>
<dbReference type="FunFam" id="1.20.1070.10:FF:000058">
    <property type="entry name" value="Adhesion G protein-coupled receptor F5"/>
    <property type="match status" value="1"/>
</dbReference>
<keyword evidence="5 11" id="KW-0812">Transmembrane</keyword>